<proteinExistence type="predicted"/>
<dbReference type="Gene3D" id="3.90.25.10">
    <property type="entry name" value="UDP-galactose 4-epimerase, domain 1"/>
    <property type="match status" value="1"/>
</dbReference>
<name>W3WS45_PESFW</name>
<evidence type="ECO:0000313" key="5">
    <source>
        <dbReference type="Proteomes" id="UP000030651"/>
    </source>
</evidence>
<dbReference type="KEGG" id="pfy:PFICI_12031"/>
<dbReference type="PANTHER" id="PTHR43103:SF3">
    <property type="entry name" value="ADP-L-GLYCERO-D-MANNO-HEPTOSE-6-EPIMERASE"/>
    <property type="match status" value="1"/>
</dbReference>
<dbReference type="GeneID" id="19277044"/>
<dbReference type="InParanoid" id="W3WS45"/>
<sequence length="316" mass="34523">MKILITGAGGFLGQMLAKELMNDSNHYLILTDVSAVAPPASLPHTERVTAIQADLYESSSVVVQPDIDAVYILHGIMSSGAEADFEMGFRVNFDATRNLLDQIKSKRPGIRVIYASSIAVYGRPFPDVITEGTYPTPEGSYGNEKLMCETMINDYTRRGYIDGFSIRLPGIAIRPGPPAQAASSFLSAIIREPLASRKCTVPTADRSSPFWVCSPKIAVLNLVRLLTIPSTCLPSHRRAINAPGSLVTIQEMRDALVKIAGEDRLKYVEEAADTRFGKLVQSWPHNFDVSLALSVGLFPAESFERAVEDYIQTLGV</sequence>
<dbReference type="HOGENOM" id="CLU_007383_19_0_1"/>
<evidence type="ECO:0000259" key="3">
    <source>
        <dbReference type="Pfam" id="PF01370"/>
    </source>
</evidence>
<dbReference type="InterPro" id="IPR036291">
    <property type="entry name" value="NAD(P)-bd_dom_sf"/>
</dbReference>
<gene>
    <name evidence="4" type="ORF">PFICI_12031</name>
</gene>
<dbReference type="STRING" id="1229662.W3WS45"/>
<dbReference type="EMBL" id="KI912117">
    <property type="protein sequence ID" value="ETS76644.1"/>
    <property type="molecule type" value="Genomic_DNA"/>
</dbReference>
<dbReference type="Gene3D" id="3.40.50.720">
    <property type="entry name" value="NAD(P)-binding Rossmann-like Domain"/>
    <property type="match status" value="1"/>
</dbReference>
<keyword evidence="5" id="KW-1185">Reference proteome</keyword>
<accession>W3WS45</accession>
<dbReference type="OrthoDB" id="16464at2759"/>
<dbReference type="RefSeq" id="XP_007838803.1">
    <property type="nucleotide sequence ID" value="XM_007840612.1"/>
</dbReference>
<feature type="domain" description="NAD-dependent epimerase/dehydratase" evidence="3">
    <location>
        <begin position="3"/>
        <end position="201"/>
    </location>
</feature>
<protein>
    <recommendedName>
        <fullName evidence="3">NAD-dependent epimerase/dehydratase domain-containing protein</fullName>
    </recommendedName>
</protein>
<keyword evidence="2" id="KW-0119">Carbohydrate metabolism</keyword>
<dbReference type="AlphaFoldDB" id="W3WS45"/>
<keyword evidence="1" id="KW-0521">NADP</keyword>
<reference evidence="5" key="1">
    <citation type="journal article" date="2015" name="BMC Genomics">
        <title>Genomic and transcriptomic analysis of the endophytic fungus Pestalotiopsis fici reveals its lifestyle and high potential for synthesis of natural products.</title>
        <authorList>
            <person name="Wang X."/>
            <person name="Zhang X."/>
            <person name="Liu L."/>
            <person name="Xiang M."/>
            <person name="Wang W."/>
            <person name="Sun X."/>
            <person name="Che Y."/>
            <person name="Guo L."/>
            <person name="Liu G."/>
            <person name="Guo L."/>
            <person name="Wang C."/>
            <person name="Yin W.B."/>
            <person name="Stadler M."/>
            <person name="Zhang X."/>
            <person name="Liu X."/>
        </authorList>
    </citation>
    <scope>NUCLEOTIDE SEQUENCE [LARGE SCALE GENOMIC DNA]</scope>
    <source>
        <strain evidence="5">W106-1 / CGMCC3.15140</strain>
    </source>
</reference>
<dbReference type="Pfam" id="PF01370">
    <property type="entry name" value="Epimerase"/>
    <property type="match status" value="1"/>
</dbReference>
<dbReference type="eggNOG" id="KOG2774">
    <property type="taxonomic scope" value="Eukaryota"/>
</dbReference>
<dbReference type="PANTHER" id="PTHR43103">
    <property type="entry name" value="NUCLEOSIDE-DIPHOSPHATE-SUGAR EPIMERASE"/>
    <property type="match status" value="1"/>
</dbReference>
<dbReference type="OMA" id="ATCPIGN"/>
<evidence type="ECO:0000313" key="4">
    <source>
        <dbReference type="EMBL" id="ETS76644.1"/>
    </source>
</evidence>
<dbReference type="InterPro" id="IPR001509">
    <property type="entry name" value="Epimerase_deHydtase"/>
</dbReference>
<evidence type="ECO:0000256" key="1">
    <source>
        <dbReference type="ARBA" id="ARBA00022857"/>
    </source>
</evidence>
<dbReference type="Proteomes" id="UP000030651">
    <property type="component" value="Unassembled WGS sequence"/>
</dbReference>
<dbReference type="SUPFAM" id="SSF51735">
    <property type="entry name" value="NAD(P)-binding Rossmann-fold domains"/>
    <property type="match status" value="1"/>
</dbReference>
<organism evidence="4 5">
    <name type="scientific">Pestalotiopsis fici (strain W106-1 / CGMCC3.15140)</name>
    <dbReference type="NCBI Taxonomy" id="1229662"/>
    <lineage>
        <taxon>Eukaryota</taxon>
        <taxon>Fungi</taxon>
        <taxon>Dikarya</taxon>
        <taxon>Ascomycota</taxon>
        <taxon>Pezizomycotina</taxon>
        <taxon>Sordariomycetes</taxon>
        <taxon>Xylariomycetidae</taxon>
        <taxon>Amphisphaeriales</taxon>
        <taxon>Sporocadaceae</taxon>
        <taxon>Pestalotiopsis</taxon>
    </lineage>
</organism>
<evidence type="ECO:0000256" key="2">
    <source>
        <dbReference type="ARBA" id="ARBA00023277"/>
    </source>
</evidence>